<proteinExistence type="predicted"/>
<protein>
    <submittedName>
        <fullName evidence="1">Uncharacterized protein</fullName>
    </submittedName>
</protein>
<organism evidence="1 2">
    <name type="scientific">Lysinibacillus irui</name>
    <dbReference type="NCBI Taxonomy" id="2998077"/>
    <lineage>
        <taxon>Bacteria</taxon>
        <taxon>Bacillati</taxon>
        <taxon>Bacillota</taxon>
        <taxon>Bacilli</taxon>
        <taxon>Bacillales</taxon>
        <taxon>Bacillaceae</taxon>
        <taxon>Lysinibacillus</taxon>
    </lineage>
</organism>
<dbReference type="AlphaFoldDB" id="A0AAJ5RX42"/>
<dbReference type="EMBL" id="CP113528">
    <property type="protein sequence ID" value="WDV09290.1"/>
    <property type="molecule type" value="Genomic_DNA"/>
</dbReference>
<sequence length="146" mass="17212">MQFRYENSDAGYIYGIDRVGGLFITIETDKRVKNFTQFYPFESRFSYSLVNENVPAADLKEIRKTPIGEYKVFFELATSDEYKGELKKELVLHYMGEHDFVVNTWGELFDLMAYFNKDIFFLEMTLINQDGTSPFGHYITWINECV</sequence>
<gene>
    <name evidence="1" type="ORF">OU989_22465</name>
</gene>
<dbReference type="Proteomes" id="UP001219585">
    <property type="component" value="Plasmid unnamed"/>
</dbReference>
<dbReference type="RefSeq" id="WP_274797508.1">
    <property type="nucleotide sequence ID" value="NZ_CP113528.1"/>
</dbReference>
<evidence type="ECO:0000313" key="2">
    <source>
        <dbReference type="Proteomes" id="UP001219585"/>
    </source>
</evidence>
<dbReference type="KEGG" id="liu:OU989_22465"/>
<accession>A0AAJ5RX42</accession>
<reference evidence="1" key="1">
    <citation type="submission" date="2022-11" db="EMBL/GenBank/DDBJ databases">
        <title>Lysinibacillus irui.</title>
        <authorList>
            <person name="Akintayo S.O."/>
        </authorList>
    </citation>
    <scope>NUCLEOTIDE SEQUENCE</scope>
    <source>
        <strain evidence="1">IRB4-01</strain>
        <plasmid evidence="1">unnamed</plasmid>
    </source>
</reference>
<evidence type="ECO:0000313" key="1">
    <source>
        <dbReference type="EMBL" id="WDV09290.1"/>
    </source>
</evidence>
<geneLocation type="plasmid" evidence="1 2">
    <name>unnamed</name>
</geneLocation>
<keyword evidence="1" id="KW-0614">Plasmid</keyword>
<name>A0AAJ5RX42_9BACI</name>